<dbReference type="STRING" id="33889.AVW13_16850"/>
<dbReference type="GeneID" id="99774780"/>
<dbReference type="Proteomes" id="UP000594979">
    <property type="component" value="Chromosome"/>
</dbReference>
<evidence type="ECO:0000256" key="2">
    <source>
        <dbReference type="ARBA" id="ARBA00011006"/>
    </source>
</evidence>
<evidence type="ECO:0000313" key="12">
    <source>
        <dbReference type="Proteomes" id="UP000216867"/>
    </source>
</evidence>
<keyword evidence="4 7" id="KW-0812">Transmembrane</keyword>
<evidence type="ECO:0000313" key="11">
    <source>
        <dbReference type="Proteomes" id="UP000076612"/>
    </source>
</evidence>
<dbReference type="EMBL" id="NCWY01000001">
    <property type="protein sequence ID" value="PAK97246.1"/>
    <property type="molecule type" value="Genomic_DNA"/>
</dbReference>
<dbReference type="PANTHER" id="PTHR33884:SF3">
    <property type="entry name" value="UPF0410 PROTEIN YMGE"/>
    <property type="match status" value="1"/>
</dbReference>
<dbReference type="Proteomes" id="UP000216867">
    <property type="component" value="Unassembled WGS sequence"/>
</dbReference>
<organism evidence="8 11">
    <name type="scientific">Brevibacterium casei</name>
    <dbReference type="NCBI Taxonomy" id="33889"/>
    <lineage>
        <taxon>Bacteria</taxon>
        <taxon>Bacillati</taxon>
        <taxon>Actinomycetota</taxon>
        <taxon>Actinomycetes</taxon>
        <taxon>Micrococcales</taxon>
        <taxon>Brevibacteriaceae</taxon>
        <taxon>Brevibacterium</taxon>
    </lineage>
</organism>
<evidence type="ECO:0000256" key="7">
    <source>
        <dbReference type="SAM" id="Phobius"/>
    </source>
</evidence>
<sequence>MVVIGWIIVGLLAGALAKLILPGKQAGGWISTIILGVIGAFVGGLLFGLFGGKGIGAVFSDPWSWGSFFIAVIGAIVFAFVWGLITKNRGAKTA</sequence>
<protein>
    <submittedName>
        <fullName evidence="9">GlsB/YeaQ/YmgE family stress response membrane protein</fullName>
    </submittedName>
</protein>
<dbReference type="InterPro" id="IPR007341">
    <property type="entry name" value="Transgly_assoc"/>
</dbReference>
<proteinExistence type="inferred from homology"/>
<dbReference type="Proteomes" id="UP000076612">
    <property type="component" value="Unassembled WGS sequence"/>
</dbReference>
<reference evidence="11" key="1">
    <citation type="submission" date="2016-01" db="EMBL/GenBank/DDBJ databases">
        <title>Draft genome of Chromobacterium sp. F49.</title>
        <authorList>
            <person name="Hong K.W."/>
        </authorList>
    </citation>
    <scope>NUCLEOTIDE SEQUENCE [LARGE SCALE GENOMIC DNA]</scope>
    <source>
        <strain evidence="11">M40</strain>
    </source>
</reference>
<dbReference type="EMBL" id="CP065682">
    <property type="protein sequence ID" value="QPS34707.1"/>
    <property type="molecule type" value="Genomic_DNA"/>
</dbReference>
<evidence type="ECO:0000256" key="6">
    <source>
        <dbReference type="ARBA" id="ARBA00023136"/>
    </source>
</evidence>
<keyword evidence="6 7" id="KW-0472">Membrane</keyword>
<dbReference type="AlphaFoldDB" id="A0A165D3Q4"/>
<evidence type="ECO:0000313" key="13">
    <source>
        <dbReference type="Proteomes" id="UP000594979"/>
    </source>
</evidence>
<comment type="subcellular location">
    <subcellularLocation>
        <location evidence="1">Cell membrane</location>
        <topology evidence="1">Multi-pass membrane protein</topology>
    </subcellularLocation>
</comment>
<reference evidence="9 12" key="3">
    <citation type="submission" date="2017-04" db="EMBL/GenBank/DDBJ databases">
        <title>Kefir bacterial isolates.</title>
        <authorList>
            <person name="Kim Y."/>
            <person name="Blasche S."/>
            <person name="Patil K.R."/>
        </authorList>
    </citation>
    <scope>NUCLEOTIDE SEQUENCE [LARGE SCALE GENOMIC DNA]</scope>
    <source>
        <strain evidence="9 12">OG2</strain>
    </source>
</reference>
<dbReference type="KEGG" id="bcau:I6G59_05165"/>
<name>A0A165D3Q4_9MICO</name>
<gene>
    <name evidence="8" type="ORF">AVW13_16850</name>
    <name evidence="9" type="ORF">B8X04_01305</name>
    <name evidence="10" type="ORF">I6G59_05165</name>
</gene>
<accession>A0A165D3Q4</accession>
<dbReference type="EMBL" id="LQQR01000064">
    <property type="protein sequence ID" value="KZE11170.1"/>
    <property type="molecule type" value="Genomic_DNA"/>
</dbReference>
<keyword evidence="3" id="KW-1003">Cell membrane</keyword>
<evidence type="ECO:0000256" key="3">
    <source>
        <dbReference type="ARBA" id="ARBA00022475"/>
    </source>
</evidence>
<evidence type="ECO:0000256" key="5">
    <source>
        <dbReference type="ARBA" id="ARBA00022989"/>
    </source>
</evidence>
<evidence type="ECO:0000256" key="4">
    <source>
        <dbReference type="ARBA" id="ARBA00022692"/>
    </source>
</evidence>
<dbReference type="Pfam" id="PF04226">
    <property type="entry name" value="Transgly_assoc"/>
    <property type="match status" value="1"/>
</dbReference>
<comment type="similarity">
    <text evidence="2">Belongs to the UPF0410 family.</text>
</comment>
<dbReference type="RefSeq" id="WP_009377556.1">
    <property type="nucleotide sequence ID" value="NZ_CBDRLP010000002.1"/>
</dbReference>
<reference evidence="10 13" key="4">
    <citation type="submission" date="2020-12" db="EMBL/GenBank/DDBJ databases">
        <title>FDA dAtabase for Regulatory Grade micrObial Sequences (FDA-ARGOS): Supporting development and validation of Infectious Disease Dx tests.</title>
        <authorList>
            <person name="Sproer C."/>
            <person name="Gronow S."/>
            <person name="Severitt S."/>
            <person name="Schroder I."/>
            <person name="Tallon L."/>
            <person name="Sadzewicz L."/>
            <person name="Zhao X."/>
            <person name="Boylan J."/>
            <person name="Ott S."/>
            <person name="Bowen H."/>
            <person name="Vavikolanu K."/>
            <person name="Mehta A."/>
            <person name="Aluvathingal J."/>
            <person name="Nadendla S."/>
            <person name="Lowell S."/>
            <person name="Myers T."/>
            <person name="Yan Y."/>
            <person name="Sichtig H."/>
        </authorList>
    </citation>
    <scope>NUCLEOTIDE SEQUENCE [LARGE SCALE GENOMIC DNA]</scope>
    <source>
        <strain evidence="10 13">FDAARGOS_902</strain>
    </source>
</reference>
<reference evidence="8" key="2">
    <citation type="submission" date="2016-01" db="EMBL/GenBank/DDBJ databases">
        <authorList>
            <person name="Hong K.W."/>
        </authorList>
    </citation>
    <scope>NUCLEOTIDE SEQUENCE</scope>
    <source>
        <strain evidence="8">M40</strain>
    </source>
</reference>
<dbReference type="GO" id="GO:0005886">
    <property type="term" value="C:plasma membrane"/>
    <property type="evidence" value="ECO:0007669"/>
    <property type="project" value="UniProtKB-SubCell"/>
</dbReference>
<dbReference type="PANTHER" id="PTHR33884">
    <property type="entry name" value="UPF0410 PROTEIN YMGE"/>
    <property type="match status" value="1"/>
</dbReference>
<feature type="transmembrane region" description="Helical" evidence="7">
    <location>
        <begin position="27"/>
        <end position="51"/>
    </location>
</feature>
<evidence type="ECO:0000313" key="10">
    <source>
        <dbReference type="EMBL" id="QPS34707.1"/>
    </source>
</evidence>
<keyword evidence="5 7" id="KW-1133">Transmembrane helix</keyword>
<evidence type="ECO:0000256" key="1">
    <source>
        <dbReference type="ARBA" id="ARBA00004651"/>
    </source>
</evidence>
<evidence type="ECO:0000313" key="9">
    <source>
        <dbReference type="EMBL" id="PAK97246.1"/>
    </source>
</evidence>
<feature type="transmembrane region" description="Helical" evidence="7">
    <location>
        <begin position="63"/>
        <end position="85"/>
    </location>
</feature>
<evidence type="ECO:0000313" key="8">
    <source>
        <dbReference type="EMBL" id="KZE11170.1"/>
    </source>
</evidence>